<dbReference type="InterPro" id="IPR029151">
    <property type="entry name" value="Sensor-like_sf"/>
</dbReference>
<dbReference type="PROSITE" id="PS50111">
    <property type="entry name" value="CHEMOTAXIS_TRANSDUC_2"/>
    <property type="match status" value="1"/>
</dbReference>
<dbReference type="Gene3D" id="1.10.287.950">
    <property type="entry name" value="Methyl-accepting chemotaxis protein"/>
    <property type="match status" value="1"/>
</dbReference>
<dbReference type="SUPFAM" id="SSF103190">
    <property type="entry name" value="Sensory domain-like"/>
    <property type="match status" value="1"/>
</dbReference>
<feature type="domain" description="Methyl-accepting transducer" evidence="10">
    <location>
        <begin position="281"/>
        <end position="517"/>
    </location>
</feature>
<dbReference type="EMBL" id="JACHGZ010000040">
    <property type="protein sequence ID" value="MBB5150165.1"/>
    <property type="molecule type" value="Genomic_DNA"/>
</dbReference>
<dbReference type="PROSITE" id="PS50885">
    <property type="entry name" value="HAMP"/>
    <property type="match status" value="1"/>
</dbReference>
<dbReference type="PANTHER" id="PTHR32089:SF112">
    <property type="entry name" value="LYSOZYME-LIKE PROTEIN-RELATED"/>
    <property type="match status" value="1"/>
</dbReference>
<dbReference type="CDD" id="cd06225">
    <property type="entry name" value="HAMP"/>
    <property type="match status" value="1"/>
</dbReference>
<keyword evidence="13" id="KW-1185">Reference proteome</keyword>
<evidence type="ECO:0000256" key="5">
    <source>
        <dbReference type="ARBA" id="ARBA00023136"/>
    </source>
</evidence>
<comment type="caution">
    <text evidence="12">The sequence shown here is derived from an EMBL/GenBank/DDBJ whole genome shotgun (WGS) entry which is preliminary data.</text>
</comment>
<dbReference type="InterPro" id="IPR003660">
    <property type="entry name" value="HAMP_dom"/>
</dbReference>
<evidence type="ECO:0000259" key="10">
    <source>
        <dbReference type="PROSITE" id="PS50111"/>
    </source>
</evidence>
<dbReference type="Gene3D" id="6.10.340.10">
    <property type="match status" value="1"/>
</dbReference>
<evidence type="ECO:0000259" key="11">
    <source>
        <dbReference type="PROSITE" id="PS50885"/>
    </source>
</evidence>
<dbReference type="Pfam" id="PF17202">
    <property type="entry name" value="sCache_3_3"/>
    <property type="match status" value="1"/>
</dbReference>
<feature type="domain" description="HAMP" evidence="11">
    <location>
        <begin position="208"/>
        <end position="262"/>
    </location>
</feature>
<dbReference type="GO" id="GO:0005886">
    <property type="term" value="C:plasma membrane"/>
    <property type="evidence" value="ECO:0007669"/>
    <property type="project" value="UniProtKB-SubCell"/>
</dbReference>
<evidence type="ECO:0000256" key="2">
    <source>
        <dbReference type="ARBA" id="ARBA00022475"/>
    </source>
</evidence>
<dbReference type="GO" id="GO:0007165">
    <property type="term" value="P:signal transduction"/>
    <property type="evidence" value="ECO:0007669"/>
    <property type="project" value="UniProtKB-KW"/>
</dbReference>
<evidence type="ECO:0000256" key="4">
    <source>
        <dbReference type="ARBA" id="ARBA00022989"/>
    </source>
</evidence>
<dbReference type="InterPro" id="IPR033463">
    <property type="entry name" value="sCache_3"/>
</dbReference>
<evidence type="ECO:0000313" key="13">
    <source>
        <dbReference type="Proteomes" id="UP000557217"/>
    </source>
</evidence>
<keyword evidence="2" id="KW-1003">Cell membrane</keyword>
<keyword evidence="5 9" id="KW-0472">Membrane</keyword>
<name>A0A840PP13_URETH</name>
<dbReference type="Pfam" id="PF00672">
    <property type="entry name" value="HAMP"/>
    <property type="match status" value="1"/>
</dbReference>
<evidence type="ECO:0000256" key="7">
    <source>
        <dbReference type="ARBA" id="ARBA00029447"/>
    </source>
</evidence>
<organism evidence="12 13">
    <name type="scientific">Ureibacillus thermosphaericus</name>
    <dbReference type="NCBI Taxonomy" id="51173"/>
    <lineage>
        <taxon>Bacteria</taxon>
        <taxon>Bacillati</taxon>
        <taxon>Bacillota</taxon>
        <taxon>Bacilli</taxon>
        <taxon>Bacillales</taxon>
        <taxon>Caryophanaceae</taxon>
        <taxon>Ureibacillus</taxon>
    </lineage>
</organism>
<dbReference type="Proteomes" id="UP000557217">
    <property type="component" value="Unassembled WGS sequence"/>
</dbReference>
<feature type="transmembrane region" description="Helical" evidence="9">
    <location>
        <begin position="184"/>
        <end position="207"/>
    </location>
</feature>
<dbReference type="SMART" id="SM00304">
    <property type="entry name" value="HAMP"/>
    <property type="match status" value="1"/>
</dbReference>
<protein>
    <submittedName>
        <fullName evidence="12">Methyl-accepting chemotaxis protein</fullName>
    </submittedName>
</protein>
<dbReference type="SMART" id="SM00283">
    <property type="entry name" value="MA"/>
    <property type="match status" value="1"/>
</dbReference>
<evidence type="ECO:0000256" key="8">
    <source>
        <dbReference type="PROSITE-ProRule" id="PRU00284"/>
    </source>
</evidence>
<keyword evidence="3 9" id="KW-0812">Transmembrane</keyword>
<dbReference type="PANTHER" id="PTHR32089">
    <property type="entry name" value="METHYL-ACCEPTING CHEMOTAXIS PROTEIN MCPB"/>
    <property type="match status" value="1"/>
</dbReference>
<accession>A0A840PP13</accession>
<feature type="transmembrane region" description="Helical" evidence="9">
    <location>
        <begin position="12"/>
        <end position="32"/>
    </location>
</feature>
<gene>
    <name evidence="12" type="ORF">HNR36_002565</name>
</gene>
<evidence type="ECO:0000256" key="3">
    <source>
        <dbReference type="ARBA" id="ARBA00022692"/>
    </source>
</evidence>
<evidence type="ECO:0000256" key="6">
    <source>
        <dbReference type="ARBA" id="ARBA00023224"/>
    </source>
</evidence>
<dbReference type="RefSeq" id="WP_016839413.1">
    <property type="nucleotide sequence ID" value="NZ_JAAXPW010000023.1"/>
</dbReference>
<dbReference type="SUPFAM" id="SSF58104">
    <property type="entry name" value="Methyl-accepting chemotaxis protein (MCP) signaling domain"/>
    <property type="match status" value="1"/>
</dbReference>
<sequence length="567" mass="62003">MNVVKRLKLQTKFNILIIFVILFLMFSIGFVAKIQVEKQLLSIYEEKVAVEAKLGLSIIDEKYPGSWNVREGNLYKGVIKINDNNKILDKIGETTGGITNIFLNDSTVATNIEVNGERKIGASADPAILETVLQKGEVYIGKADISGKLYLTMYQPIKDGKDNIIGMWLTGTPIESIQKNVYTILINIVMTIAVIGIITMIVMLFLIRSIIQPIKLVNNQLKEIAEGEGDLTKEIQIQTKDEIGEMALSFNKMLGSLRAMLSQVSEASEQVAASSEELLSSSEQTASVTDQVVLSIQEVAKTIEIQGKNTTESAEAIHDITRGMHYIADSISSVAENANVMMAQANLGNTHIQKVVGQVKNIHDASSDTLEVMKNLEQNSNYIGKIIDVITEIASQINLLALNAAIEAARAGEHGKGFAVVADEVRKLAEQSKSSADQIVEIIHIIQKDIDTAVDMTSNVNSVAKNGLEITEESGKSFEQIVKSIENVTAQTQELNSITEEITTNIEQINSSIEEIAKMAETNAKHSTEISSASEEQLATMEEVTTSATTLATMAEQLQLLVKRFKI</sequence>
<comment type="similarity">
    <text evidence="7">Belongs to the methyl-accepting chemotaxis (MCP) protein family.</text>
</comment>
<dbReference type="CDD" id="cd11386">
    <property type="entry name" value="MCP_signal"/>
    <property type="match status" value="1"/>
</dbReference>
<dbReference type="AlphaFoldDB" id="A0A840PP13"/>
<evidence type="ECO:0000313" key="12">
    <source>
        <dbReference type="EMBL" id="MBB5150165.1"/>
    </source>
</evidence>
<keyword evidence="4 9" id="KW-1133">Transmembrane helix</keyword>
<dbReference type="InterPro" id="IPR004089">
    <property type="entry name" value="MCPsignal_dom"/>
</dbReference>
<reference evidence="12 13" key="1">
    <citation type="submission" date="2020-08" db="EMBL/GenBank/DDBJ databases">
        <title>Genomic Encyclopedia of Type Strains, Phase IV (KMG-IV): sequencing the most valuable type-strain genomes for metagenomic binning, comparative biology and taxonomic classification.</title>
        <authorList>
            <person name="Goeker M."/>
        </authorList>
    </citation>
    <scope>NUCLEOTIDE SEQUENCE [LARGE SCALE GENOMIC DNA]</scope>
    <source>
        <strain evidence="12 13">DSM 10633</strain>
    </source>
</reference>
<proteinExistence type="inferred from homology"/>
<dbReference type="Pfam" id="PF00015">
    <property type="entry name" value="MCPsignal"/>
    <property type="match status" value="1"/>
</dbReference>
<evidence type="ECO:0000256" key="9">
    <source>
        <dbReference type="SAM" id="Phobius"/>
    </source>
</evidence>
<evidence type="ECO:0000256" key="1">
    <source>
        <dbReference type="ARBA" id="ARBA00004651"/>
    </source>
</evidence>
<keyword evidence="6 8" id="KW-0807">Transducer</keyword>
<comment type="subcellular location">
    <subcellularLocation>
        <location evidence="1">Cell membrane</location>
        <topology evidence="1">Multi-pass membrane protein</topology>
    </subcellularLocation>
</comment>